<protein>
    <submittedName>
        <fullName evidence="4">MlaD family protein</fullName>
    </submittedName>
</protein>
<feature type="domain" description="Mce/MlaD" evidence="3">
    <location>
        <begin position="49"/>
        <end position="138"/>
    </location>
</feature>
<sequence>MPHSAARGLYVRVGALILVGLGLAVGFVLFLASGDLGRAGTTYETYIGESVQGLDVGSPVRYRGVAVGRVTEIGLTAAEYRRGDGLPFADVYQLVLVRFALDTARIGGMPRMEDAIRLGLRVRIASEGITGVRYLEVDYVADPERFPAYDVPWQPRDAYIPAMPSTVAQVTSAAEALVARLQRLDIEGLIANLAALTAELRGQLSGADLGRALAEAAAALAAAREAVQAADLPGTLAAAREAIREADLPGTLRAVREAARGVNEAAAAAEALAAGRDVRAAVANTARATEEMRAALARLPQAIAALEATVRAARVATADTQAELAPILRDLRAAAQNLRDTTELLRRSPSQALFGAPPPAPNPPDRR</sequence>
<proteinExistence type="predicted"/>
<accession>A0ABS7F4U3</accession>
<evidence type="ECO:0000256" key="2">
    <source>
        <dbReference type="SAM" id="Phobius"/>
    </source>
</evidence>
<evidence type="ECO:0000313" key="5">
    <source>
        <dbReference type="Proteomes" id="UP001519924"/>
    </source>
</evidence>
<comment type="caution">
    <text evidence="4">The sequence shown here is derived from an EMBL/GenBank/DDBJ whole genome shotgun (WGS) entry which is preliminary data.</text>
</comment>
<dbReference type="EMBL" id="JAHZUY010000026">
    <property type="protein sequence ID" value="MBW8269977.1"/>
    <property type="molecule type" value="Genomic_DNA"/>
</dbReference>
<reference evidence="4 5" key="1">
    <citation type="submission" date="2021-08" db="EMBL/GenBank/DDBJ databases">
        <title>Caldovatus sediminis gen. nov., sp. nov., a moderately thermophilic bacterium isolated from a hot spring.</title>
        <authorList>
            <person name="Hu C.-J."/>
            <person name="Li W.-J."/>
            <person name="Xian W.-D."/>
        </authorList>
    </citation>
    <scope>NUCLEOTIDE SEQUENCE [LARGE SCALE GENOMIC DNA]</scope>
    <source>
        <strain evidence="4 5">SYSU G05006</strain>
    </source>
</reference>
<dbReference type="PANTHER" id="PTHR36698:SF2">
    <property type="entry name" value="MCE_MLAD DOMAIN-CONTAINING PROTEIN"/>
    <property type="match status" value="1"/>
</dbReference>
<keyword evidence="2" id="KW-1133">Transmembrane helix</keyword>
<keyword evidence="5" id="KW-1185">Reference proteome</keyword>
<dbReference type="PANTHER" id="PTHR36698">
    <property type="entry name" value="BLL5892 PROTEIN"/>
    <property type="match status" value="1"/>
</dbReference>
<keyword evidence="2" id="KW-0812">Transmembrane</keyword>
<evidence type="ECO:0000313" key="4">
    <source>
        <dbReference type="EMBL" id="MBW8269977.1"/>
    </source>
</evidence>
<organism evidence="4 5">
    <name type="scientific">Caldovatus aquaticus</name>
    <dbReference type="NCBI Taxonomy" id="2865671"/>
    <lineage>
        <taxon>Bacteria</taxon>
        <taxon>Pseudomonadati</taxon>
        <taxon>Pseudomonadota</taxon>
        <taxon>Alphaproteobacteria</taxon>
        <taxon>Acetobacterales</taxon>
        <taxon>Roseomonadaceae</taxon>
        <taxon>Caldovatus</taxon>
    </lineage>
</organism>
<dbReference type="RefSeq" id="WP_220117729.1">
    <property type="nucleotide sequence ID" value="NZ_JAHZUY010000026.1"/>
</dbReference>
<feature type="transmembrane region" description="Helical" evidence="2">
    <location>
        <begin position="9"/>
        <end position="32"/>
    </location>
</feature>
<name>A0ABS7F4U3_9PROT</name>
<feature type="compositionally biased region" description="Pro residues" evidence="1">
    <location>
        <begin position="356"/>
        <end position="367"/>
    </location>
</feature>
<dbReference type="InterPro" id="IPR003399">
    <property type="entry name" value="Mce/MlaD"/>
</dbReference>
<gene>
    <name evidence="4" type="ORF">K1J50_10795</name>
</gene>
<keyword evidence="2" id="KW-0472">Membrane</keyword>
<evidence type="ECO:0000259" key="3">
    <source>
        <dbReference type="Pfam" id="PF02470"/>
    </source>
</evidence>
<evidence type="ECO:0000256" key="1">
    <source>
        <dbReference type="SAM" id="MobiDB-lite"/>
    </source>
</evidence>
<feature type="region of interest" description="Disordered" evidence="1">
    <location>
        <begin position="341"/>
        <end position="367"/>
    </location>
</feature>
<dbReference type="Pfam" id="PF02470">
    <property type="entry name" value="MlaD"/>
    <property type="match status" value="1"/>
</dbReference>
<dbReference type="Proteomes" id="UP001519924">
    <property type="component" value="Unassembled WGS sequence"/>
</dbReference>